<feature type="transmembrane region" description="Helical" evidence="9">
    <location>
        <begin position="92"/>
        <end position="109"/>
    </location>
</feature>
<keyword evidence="12" id="KW-1185">Reference proteome</keyword>
<keyword evidence="3" id="KW-1003">Cell membrane</keyword>
<evidence type="ECO:0000256" key="3">
    <source>
        <dbReference type="ARBA" id="ARBA00022475"/>
    </source>
</evidence>
<dbReference type="Pfam" id="PF04290">
    <property type="entry name" value="DctQ"/>
    <property type="match status" value="1"/>
</dbReference>
<gene>
    <name evidence="11" type="ORF">GXN74_07200</name>
</gene>
<accession>A0A7X5KN05</accession>
<evidence type="ECO:0000259" key="10">
    <source>
        <dbReference type="Pfam" id="PF04290"/>
    </source>
</evidence>
<feature type="transmembrane region" description="Helical" evidence="9">
    <location>
        <begin position="45"/>
        <end position="63"/>
    </location>
</feature>
<evidence type="ECO:0000256" key="6">
    <source>
        <dbReference type="ARBA" id="ARBA00022989"/>
    </source>
</evidence>
<sequence length="163" mass="18371">MSLEKGMDRLFKATNTICRILLLVIFVVMWVVVFSRYFLSKTPVWGEELVLLALLWLGMLSGAEALRKDLHIKITVIDGKVSERFLRIQERVYDVVITALCAVMLYHAVVATAESVGTNYMGLKIPEAFAYAAMPAGYGLMLLIKLEKLYLVLVRRNGREGTV</sequence>
<dbReference type="EMBL" id="JAAEEH010000016">
    <property type="protein sequence ID" value="NDL67529.1"/>
    <property type="molecule type" value="Genomic_DNA"/>
</dbReference>
<comment type="subcellular location">
    <subcellularLocation>
        <location evidence="1">Cell inner membrane</location>
        <topology evidence="1">Multi-pass membrane protein</topology>
    </subcellularLocation>
</comment>
<evidence type="ECO:0000256" key="7">
    <source>
        <dbReference type="ARBA" id="ARBA00023136"/>
    </source>
</evidence>
<dbReference type="GO" id="GO:0022857">
    <property type="term" value="F:transmembrane transporter activity"/>
    <property type="evidence" value="ECO:0007669"/>
    <property type="project" value="TreeGrafter"/>
</dbReference>
<evidence type="ECO:0000256" key="1">
    <source>
        <dbReference type="ARBA" id="ARBA00004429"/>
    </source>
</evidence>
<evidence type="ECO:0000256" key="9">
    <source>
        <dbReference type="SAM" id="Phobius"/>
    </source>
</evidence>
<keyword evidence="4" id="KW-0997">Cell inner membrane</keyword>
<dbReference type="InterPro" id="IPR055348">
    <property type="entry name" value="DctQ"/>
</dbReference>
<proteinExistence type="inferred from homology"/>
<dbReference type="PANTHER" id="PTHR35011">
    <property type="entry name" value="2,3-DIKETO-L-GULONATE TRAP TRANSPORTER SMALL PERMEASE PROTEIN YIAM"/>
    <property type="match status" value="1"/>
</dbReference>
<evidence type="ECO:0000256" key="5">
    <source>
        <dbReference type="ARBA" id="ARBA00022692"/>
    </source>
</evidence>
<comment type="caution">
    <text evidence="11">The sequence shown here is derived from an EMBL/GenBank/DDBJ whole genome shotgun (WGS) entry which is preliminary data.</text>
</comment>
<keyword evidence="6 9" id="KW-1133">Transmembrane helix</keyword>
<evidence type="ECO:0000313" key="12">
    <source>
        <dbReference type="Proteomes" id="UP000461585"/>
    </source>
</evidence>
<evidence type="ECO:0000256" key="2">
    <source>
        <dbReference type="ARBA" id="ARBA00022448"/>
    </source>
</evidence>
<organism evidence="11 12">
    <name type="scientific">Anaerotalea alkaliphila</name>
    <dbReference type="NCBI Taxonomy" id="2662126"/>
    <lineage>
        <taxon>Bacteria</taxon>
        <taxon>Bacillati</taxon>
        <taxon>Bacillota</taxon>
        <taxon>Clostridia</taxon>
        <taxon>Eubacteriales</taxon>
        <taxon>Anaerotalea</taxon>
    </lineage>
</organism>
<feature type="domain" description="Tripartite ATP-independent periplasmic transporters DctQ component" evidence="10">
    <location>
        <begin position="25"/>
        <end position="152"/>
    </location>
</feature>
<dbReference type="RefSeq" id="WP_162370258.1">
    <property type="nucleotide sequence ID" value="NZ_JAAEEH010000016.1"/>
</dbReference>
<dbReference type="PANTHER" id="PTHR35011:SF11">
    <property type="entry name" value="TRAP TRANSPORTER SMALL PERMEASE PROTEIN"/>
    <property type="match status" value="1"/>
</dbReference>
<dbReference type="GO" id="GO:0005886">
    <property type="term" value="C:plasma membrane"/>
    <property type="evidence" value="ECO:0007669"/>
    <property type="project" value="UniProtKB-SubCell"/>
</dbReference>
<feature type="transmembrane region" description="Helical" evidence="9">
    <location>
        <begin position="20"/>
        <end position="39"/>
    </location>
</feature>
<comment type="similarity">
    <text evidence="8">Belongs to the TRAP transporter small permease family.</text>
</comment>
<keyword evidence="2" id="KW-0813">Transport</keyword>
<keyword evidence="5 9" id="KW-0812">Transmembrane</keyword>
<feature type="transmembrane region" description="Helical" evidence="9">
    <location>
        <begin position="129"/>
        <end position="146"/>
    </location>
</feature>
<keyword evidence="7 9" id="KW-0472">Membrane</keyword>
<name>A0A7X5KN05_9FIRM</name>
<dbReference type="InterPro" id="IPR007387">
    <property type="entry name" value="TRAP_DctQ"/>
</dbReference>
<protein>
    <submittedName>
        <fullName evidence="11">TRAP transporter small permease</fullName>
    </submittedName>
</protein>
<evidence type="ECO:0000256" key="4">
    <source>
        <dbReference type="ARBA" id="ARBA00022519"/>
    </source>
</evidence>
<evidence type="ECO:0000313" key="11">
    <source>
        <dbReference type="EMBL" id="NDL67529.1"/>
    </source>
</evidence>
<dbReference type="AlphaFoldDB" id="A0A7X5KN05"/>
<dbReference type="Proteomes" id="UP000461585">
    <property type="component" value="Unassembled WGS sequence"/>
</dbReference>
<evidence type="ECO:0000256" key="8">
    <source>
        <dbReference type="ARBA" id="ARBA00038436"/>
    </source>
</evidence>
<reference evidence="11 12" key="1">
    <citation type="submission" date="2020-01" db="EMBL/GenBank/DDBJ databases">
        <title>Anaeroalcalibacter tamaniensis gen. nov., sp. nov., moderately halophilic strictly anaerobic fermenter bacterium from mud volcano of Taman peninsula.</title>
        <authorList>
            <person name="Frolova A."/>
            <person name="Merkel A.Y."/>
            <person name="Slobodkin A.I."/>
        </authorList>
    </citation>
    <scope>NUCLEOTIDE SEQUENCE [LARGE SCALE GENOMIC DNA]</scope>
    <source>
        <strain evidence="11 12">F-3ap</strain>
    </source>
</reference>
<dbReference type="GO" id="GO:0015740">
    <property type="term" value="P:C4-dicarboxylate transport"/>
    <property type="evidence" value="ECO:0007669"/>
    <property type="project" value="TreeGrafter"/>
</dbReference>